<proteinExistence type="inferred from homology"/>
<dbReference type="VEuPathDB" id="TrichDB:TVAG_344860"/>
<name>A2F0T4_TRIV3</name>
<dbReference type="InterPro" id="IPR027417">
    <property type="entry name" value="P-loop_NTPase"/>
</dbReference>
<evidence type="ECO:0000256" key="6">
    <source>
        <dbReference type="ARBA" id="ARBA00022840"/>
    </source>
</evidence>
<dbReference type="NCBIfam" id="TIGR03263">
    <property type="entry name" value="guanyl_kin"/>
    <property type="match status" value="1"/>
</dbReference>
<dbReference type="FunFam" id="3.40.50.300:FF:000776">
    <property type="entry name" value="Guanylate kinase 2"/>
    <property type="match status" value="1"/>
</dbReference>
<comment type="similarity">
    <text evidence="1">Belongs to the guanylate kinase family.</text>
</comment>
<dbReference type="GO" id="GO:0005524">
    <property type="term" value="F:ATP binding"/>
    <property type="evidence" value="ECO:0007669"/>
    <property type="project" value="UniProtKB-KW"/>
</dbReference>
<keyword evidence="9" id="KW-1185">Reference proteome</keyword>
<dbReference type="AlphaFoldDB" id="A2F0T4"/>
<dbReference type="EC" id="2.7.4.8" evidence="2"/>
<reference evidence="8" key="2">
    <citation type="journal article" date="2007" name="Science">
        <title>Draft genome sequence of the sexually transmitted pathogen Trichomonas vaginalis.</title>
        <authorList>
            <person name="Carlton J.M."/>
            <person name="Hirt R.P."/>
            <person name="Silva J.C."/>
            <person name="Delcher A.L."/>
            <person name="Schatz M."/>
            <person name="Zhao Q."/>
            <person name="Wortman J.R."/>
            <person name="Bidwell S.L."/>
            <person name="Alsmark U.C.M."/>
            <person name="Besteiro S."/>
            <person name="Sicheritz-Ponten T."/>
            <person name="Noel C.J."/>
            <person name="Dacks J.B."/>
            <person name="Foster P.G."/>
            <person name="Simillion C."/>
            <person name="Van de Peer Y."/>
            <person name="Miranda-Saavedra D."/>
            <person name="Barton G.J."/>
            <person name="Westrop G.D."/>
            <person name="Mueller S."/>
            <person name="Dessi D."/>
            <person name="Fiori P.L."/>
            <person name="Ren Q."/>
            <person name="Paulsen I."/>
            <person name="Zhang H."/>
            <person name="Bastida-Corcuera F.D."/>
            <person name="Simoes-Barbosa A."/>
            <person name="Brown M.T."/>
            <person name="Hayes R.D."/>
            <person name="Mukherjee M."/>
            <person name="Okumura C.Y."/>
            <person name="Schneider R."/>
            <person name="Smith A.J."/>
            <person name="Vanacova S."/>
            <person name="Villalvazo M."/>
            <person name="Haas B.J."/>
            <person name="Pertea M."/>
            <person name="Feldblyum T.V."/>
            <person name="Utterback T.R."/>
            <person name="Shu C.L."/>
            <person name="Osoegawa K."/>
            <person name="de Jong P.J."/>
            <person name="Hrdy I."/>
            <person name="Horvathova L."/>
            <person name="Zubacova Z."/>
            <person name="Dolezal P."/>
            <person name="Malik S.B."/>
            <person name="Logsdon J.M. Jr."/>
            <person name="Henze K."/>
            <person name="Gupta A."/>
            <person name="Wang C.C."/>
            <person name="Dunne R.L."/>
            <person name="Upcroft J.A."/>
            <person name="Upcroft P."/>
            <person name="White O."/>
            <person name="Salzberg S.L."/>
            <person name="Tang P."/>
            <person name="Chiu C.-H."/>
            <person name="Lee Y.-S."/>
            <person name="Embley T.M."/>
            <person name="Coombs G.H."/>
            <person name="Mottram J.C."/>
            <person name="Tachezy J."/>
            <person name="Fraser-Liggett C.M."/>
            <person name="Johnson P.J."/>
        </authorList>
    </citation>
    <scope>NUCLEOTIDE SEQUENCE [LARGE SCALE GENOMIC DNA]</scope>
    <source>
        <strain evidence="8">G3</strain>
    </source>
</reference>
<dbReference type="PANTHER" id="PTHR23117">
    <property type="entry name" value="GUANYLATE KINASE-RELATED"/>
    <property type="match status" value="1"/>
</dbReference>
<reference evidence="8" key="1">
    <citation type="submission" date="2006-10" db="EMBL/GenBank/DDBJ databases">
        <authorList>
            <person name="Amadeo P."/>
            <person name="Zhao Q."/>
            <person name="Wortman J."/>
            <person name="Fraser-Liggett C."/>
            <person name="Carlton J."/>
        </authorList>
    </citation>
    <scope>NUCLEOTIDE SEQUENCE</scope>
    <source>
        <strain evidence="8">G3</strain>
    </source>
</reference>
<dbReference type="PROSITE" id="PS00856">
    <property type="entry name" value="GUANYLATE_KINASE_1"/>
    <property type="match status" value="1"/>
</dbReference>
<dbReference type="PROSITE" id="PS50052">
    <property type="entry name" value="GUANYLATE_KINASE_2"/>
    <property type="match status" value="1"/>
</dbReference>
<keyword evidence="4" id="KW-0547">Nucleotide-binding</keyword>
<dbReference type="GO" id="GO:0005829">
    <property type="term" value="C:cytosol"/>
    <property type="evidence" value="ECO:0000318"/>
    <property type="project" value="GO_Central"/>
</dbReference>
<dbReference type="Proteomes" id="UP000001542">
    <property type="component" value="Unassembled WGS sequence"/>
</dbReference>
<dbReference type="GO" id="GO:0004385">
    <property type="term" value="F:GMP kinase activity"/>
    <property type="evidence" value="ECO:0000318"/>
    <property type="project" value="GO_Central"/>
</dbReference>
<keyword evidence="6" id="KW-0067">ATP-binding</keyword>
<dbReference type="VEuPathDB" id="TrichDB:TVAGG3_0592730"/>
<dbReference type="OrthoDB" id="6334211at2759"/>
<evidence type="ECO:0000256" key="5">
    <source>
        <dbReference type="ARBA" id="ARBA00022777"/>
    </source>
</evidence>
<dbReference type="InterPro" id="IPR008145">
    <property type="entry name" value="GK/Ca_channel_bsu"/>
</dbReference>
<evidence type="ECO:0000256" key="3">
    <source>
        <dbReference type="ARBA" id="ARBA00022679"/>
    </source>
</evidence>
<keyword evidence="5 8" id="KW-0418">Kinase</keyword>
<keyword evidence="3" id="KW-0808">Transferase</keyword>
<evidence type="ECO:0000313" key="9">
    <source>
        <dbReference type="Proteomes" id="UP000001542"/>
    </source>
</evidence>
<dbReference type="Pfam" id="PF00625">
    <property type="entry name" value="Guanylate_kin"/>
    <property type="match status" value="1"/>
</dbReference>
<dbReference type="SUPFAM" id="SSF52540">
    <property type="entry name" value="P-loop containing nucleoside triphosphate hydrolases"/>
    <property type="match status" value="1"/>
</dbReference>
<dbReference type="eggNOG" id="KOG0707">
    <property type="taxonomic scope" value="Eukaryota"/>
</dbReference>
<dbReference type="SMART" id="SM00072">
    <property type="entry name" value="GuKc"/>
    <property type="match status" value="1"/>
</dbReference>
<organism evidence="8 9">
    <name type="scientific">Trichomonas vaginalis (strain ATCC PRA-98 / G3)</name>
    <dbReference type="NCBI Taxonomy" id="412133"/>
    <lineage>
        <taxon>Eukaryota</taxon>
        <taxon>Metamonada</taxon>
        <taxon>Parabasalia</taxon>
        <taxon>Trichomonadida</taxon>
        <taxon>Trichomonadidae</taxon>
        <taxon>Trichomonas</taxon>
    </lineage>
</organism>
<evidence type="ECO:0000259" key="7">
    <source>
        <dbReference type="PROSITE" id="PS50052"/>
    </source>
</evidence>
<dbReference type="Gene3D" id="3.40.50.300">
    <property type="entry name" value="P-loop containing nucleotide triphosphate hydrolases"/>
    <property type="match status" value="1"/>
</dbReference>
<evidence type="ECO:0000313" key="8">
    <source>
        <dbReference type="EMBL" id="EAY01469.1"/>
    </source>
</evidence>
<dbReference type="InterPro" id="IPR017665">
    <property type="entry name" value="Guanylate_kinase"/>
</dbReference>
<dbReference type="CDD" id="cd00071">
    <property type="entry name" value="GMPK"/>
    <property type="match status" value="1"/>
</dbReference>
<dbReference type="InParanoid" id="A2F0T4"/>
<dbReference type="InterPro" id="IPR020590">
    <property type="entry name" value="Guanylate_kinase_CS"/>
</dbReference>
<accession>A2F0T4</accession>
<protein>
    <recommendedName>
        <fullName evidence="2">guanylate kinase</fullName>
        <ecNumber evidence="2">2.7.4.8</ecNumber>
    </recommendedName>
</protein>
<sequence length="197" mass="22572">MILNYLLATRPIIFAGPSGVGKGTIINHLMEKYKDQFAYSVSHTTRKPREGEVDGVDYIFVSREKMEKDIKDGKFIEYNYIHGNIYGTSYEALENVTKSGKICIFDVNLDASLAMKQKNLNPYIIVLLPRNLDVLESRIRGRGQDDENSIKTRLKTAETEIKVINENKDKWDLIIVNDVLEDTLKTIEEHLFGTQEI</sequence>
<gene>
    <name evidence="8" type="ORF">TVAG_344860</name>
</gene>
<feature type="domain" description="Guanylate kinase-like" evidence="7">
    <location>
        <begin position="9"/>
        <end position="192"/>
    </location>
</feature>
<evidence type="ECO:0000256" key="1">
    <source>
        <dbReference type="ARBA" id="ARBA00005790"/>
    </source>
</evidence>
<evidence type="ECO:0000256" key="4">
    <source>
        <dbReference type="ARBA" id="ARBA00022741"/>
    </source>
</evidence>
<dbReference type="RefSeq" id="XP_001314160.1">
    <property type="nucleotide sequence ID" value="XM_001314148.1"/>
</dbReference>
<dbReference type="OMA" id="RCMIIFI"/>
<dbReference type="STRING" id="5722.A2F0T4"/>
<dbReference type="PANTHER" id="PTHR23117:SF13">
    <property type="entry name" value="GUANYLATE KINASE"/>
    <property type="match status" value="1"/>
</dbReference>
<dbReference type="EMBL" id="DS113566">
    <property type="protein sequence ID" value="EAY01469.1"/>
    <property type="molecule type" value="Genomic_DNA"/>
</dbReference>
<dbReference type="SMR" id="A2F0T4"/>
<dbReference type="KEGG" id="tva:4759291"/>
<dbReference type="FunCoup" id="A2F0T4">
    <property type="interactions" value="418"/>
</dbReference>
<evidence type="ECO:0000256" key="2">
    <source>
        <dbReference type="ARBA" id="ARBA00012961"/>
    </source>
</evidence>
<dbReference type="InterPro" id="IPR008144">
    <property type="entry name" value="Guanylate_kin-like_dom"/>
</dbReference>